<feature type="domain" description="IF rod" evidence="7">
    <location>
        <begin position="78"/>
        <end position="389"/>
    </location>
</feature>
<dbReference type="FunFam" id="1.20.5.1160:FF:000001">
    <property type="entry name" value="Keratin type II"/>
    <property type="match status" value="1"/>
</dbReference>
<dbReference type="Bgee" id="ENSAMXG00000017309">
    <property type="expression patterns" value="Expressed in pharyngeal gill and 14 other cell types or tissues"/>
</dbReference>
<dbReference type="PANTHER" id="PTHR45616">
    <property type="entry name" value="GATA-TYPE DOMAIN-CONTAINING PROTEIN"/>
    <property type="match status" value="1"/>
</dbReference>
<keyword evidence="9" id="KW-1185">Reference proteome</keyword>
<organism evidence="8 9">
    <name type="scientific">Astyanax mexicanus</name>
    <name type="common">Blind cave fish</name>
    <name type="synonym">Astyanax fasciatus mexicanus</name>
    <dbReference type="NCBI Taxonomy" id="7994"/>
    <lineage>
        <taxon>Eukaryota</taxon>
        <taxon>Metazoa</taxon>
        <taxon>Chordata</taxon>
        <taxon>Craniata</taxon>
        <taxon>Vertebrata</taxon>
        <taxon>Euteleostomi</taxon>
        <taxon>Actinopterygii</taxon>
        <taxon>Neopterygii</taxon>
        <taxon>Teleostei</taxon>
        <taxon>Ostariophysi</taxon>
        <taxon>Characiformes</taxon>
        <taxon>Characoidei</taxon>
        <taxon>Acestrorhamphidae</taxon>
        <taxon>Acestrorhamphinae</taxon>
        <taxon>Astyanax</taxon>
    </lineage>
</organism>
<dbReference type="InterPro" id="IPR039008">
    <property type="entry name" value="IF_rod_dom"/>
</dbReference>
<keyword evidence="2 5" id="KW-0175">Coiled coil</keyword>
<feature type="coiled-coil region" evidence="5">
    <location>
        <begin position="280"/>
        <end position="367"/>
    </location>
</feature>
<dbReference type="SUPFAM" id="SSF64593">
    <property type="entry name" value="Intermediate filament protein, coiled coil region"/>
    <property type="match status" value="2"/>
</dbReference>
<evidence type="ECO:0000313" key="8">
    <source>
        <dbReference type="Ensembl" id="ENSAMXP00000028290.1"/>
    </source>
</evidence>
<evidence type="ECO:0000313" key="9">
    <source>
        <dbReference type="Proteomes" id="UP000018467"/>
    </source>
</evidence>
<dbReference type="InterPro" id="IPR018039">
    <property type="entry name" value="IF_conserved"/>
</dbReference>
<dbReference type="GO" id="GO:0045095">
    <property type="term" value="C:keratin filament"/>
    <property type="evidence" value="ECO:0007669"/>
    <property type="project" value="InterPro"/>
</dbReference>
<sequence length="434" mass="50024">MSSRVSSSRSSVRSFSSSSLGSYPRAGATIPRTGTSYFGFGDAPAQSLPVRAVTVDRNLLTPMQLDLDPDLHAVRLQEKEQIKTLNNQFASYIDKVRHLEQQNKLLETKWKLLNGETRKDSRLEPMMKNYISTLQAQLDTLNRDKDRLDAELHSTHQLVEDNQNRYEDEINRRNAAENDFVNVKKDVDVGYLGRAALEDKVAGILQDLNFFKAFYEEELQELQEELKETSVVVQIDNSRQLNMQKIVEEVKSQYEEISARSRQEAEAWYKNKYELKRSQADQRDSELKNSKSDLAELNRQITRLQTEITSAKAQRDLVDSQILQAERRGEQAVSDAQMQIRELEEALKKAKKDMAKQLREYQELMNVKLALDIEIATYRKLLEGEENRIEQQSVIHVQKVPKNNLAVPPVRNSPSKVLIKMIETQDNSVFPSHR</sequence>
<dbReference type="PRINTS" id="PR01276">
    <property type="entry name" value="TYPE2KERATIN"/>
</dbReference>
<feature type="compositionally biased region" description="Low complexity" evidence="6">
    <location>
        <begin position="1"/>
        <end position="19"/>
    </location>
</feature>
<dbReference type="Ensembl" id="ENSAMXT00000030873.1">
    <property type="protein sequence ID" value="ENSAMXP00000028290.1"/>
    <property type="gene ID" value="ENSAMXG00000017309.2"/>
</dbReference>
<evidence type="ECO:0000256" key="2">
    <source>
        <dbReference type="ARBA" id="ARBA00023054"/>
    </source>
</evidence>
<reference evidence="8" key="3">
    <citation type="submission" date="2025-08" db="UniProtKB">
        <authorList>
            <consortium name="Ensembl"/>
        </authorList>
    </citation>
    <scope>IDENTIFICATION</scope>
</reference>
<dbReference type="PROSITE" id="PS51842">
    <property type="entry name" value="IF_ROD_2"/>
    <property type="match status" value="1"/>
</dbReference>
<dbReference type="Gene3D" id="1.20.5.500">
    <property type="entry name" value="Single helix bin"/>
    <property type="match status" value="1"/>
</dbReference>
<dbReference type="PANTHER" id="PTHR45616:SF9">
    <property type="entry name" value="KERATIN, TYPE II CYTOSKELETAL 8-RELATED"/>
    <property type="match status" value="1"/>
</dbReference>
<dbReference type="FunFam" id="1.20.5.170:FF:000004">
    <property type="entry name" value="Keratin, type II cytoskeletal 5"/>
    <property type="match status" value="1"/>
</dbReference>
<name>A0A3B1IFF4_ASTMX</name>
<dbReference type="PROSITE" id="PS00226">
    <property type="entry name" value="IF_ROD_1"/>
    <property type="match status" value="1"/>
</dbReference>
<protein>
    <submittedName>
        <fullName evidence="8">Ubiquitin specific peptidase 11</fullName>
    </submittedName>
</protein>
<dbReference type="Pfam" id="PF00038">
    <property type="entry name" value="Filament"/>
    <property type="match status" value="1"/>
</dbReference>
<evidence type="ECO:0000256" key="6">
    <source>
        <dbReference type="SAM" id="MobiDB-lite"/>
    </source>
</evidence>
<feature type="coiled-coil region" evidence="5">
    <location>
        <begin position="205"/>
        <end position="232"/>
    </location>
</feature>
<dbReference type="Gene3D" id="1.20.5.170">
    <property type="match status" value="1"/>
</dbReference>
<dbReference type="Proteomes" id="UP000018467">
    <property type="component" value="Unassembled WGS sequence"/>
</dbReference>
<dbReference type="SMART" id="SM01391">
    <property type="entry name" value="Filament"/>
    <property type="match status" value="1"/>
</dbReference>
<feature type="coiled-coil region" evidence="5">
    <location>
        <begin position="82"/>
        <end position="179"/>
    </location>
</feature>
<dbReference type="GO" id="GO:0030280">
    <property type="term" value="F:structural constituent of skin epidermis"/>
    <property type="evidence" value="ECO:0007669"/>
    <property type="project" value="TreeGrafter"/>
</dbReference>
<reference evidence="9" key="1">
    <citation type="submission" date="2013-03" db="EMBL/GenBank/DDBJ databases">
        <authorList>
            <person name="Jeffery W."/>
            <person name="Warren W."/>
            <person name="Wilson R.K."/>
        </authorList>
    </citation>
    <scope>NUCLEOTIDE SEQUENCE</scope>
    <source>
        <strain evidence="9">female</strain>
    </source>
</reference>
<evidence type="ECO:0000256" key="4">
    <source>
        <dbReference type="RuleBase" id="RU000685"/>
    </source>
</evidence>
<keyword evidence="1 4" id="KW-0403">Intermediate filament</keyword>
<comment type="similarity">
    <text evidence="3 4">Belongs to the intermediate filament family.</text>
</comment>
<reference evidence="8" key="4">
    <citation type="submission" date="2025-09" db="UniProtKB">
        <authorList>
            <consortium name="Ensembl"/>
        </authorList>
    </citation>
    <scope>IDENTIFICATION</scope>
</reference>
<evidence type="ECO:0000256" key="3">
    <source>
        <dbReference type="ARBA" id="ARBA00061646"/>
    </source>
</evidence>
<dbReference type="Gene3D" id="1.20.5.1160">
    <property type="entry name" value="Vasodilator-stimulated phosphoprotein"/>
    <property type="match status" value="1"/>
</dbReference>
<reference evidence="9" key="2">
    <citation type="journal article" date="2014" name="Nat. Commun.">
        <title>The cavefish genome reveals candidate genes for eye loss.</title>
        <authorList>
            <person name="McGaugh S.E."/>
            <person name="Gross J.B."/>
            <person name="Aken B."/>
            <person name="Blin M."/>
            <person name="Borowsky R."/>
            <person name="Chalopin D."/>
            <person name="Hinaux H."/>
            <person name="Jeffery W.R."/>
            <person name="Keene A."/>
            <person name="Ma L."/>
            <person name="Minx P."/>
            <person name="Murphy D."/>
            <person name="O'Quin K.E."/>
            <person name="Retaux S."/>
            <person name="Rohner N."/>
            <person name="Searle S.M."/>
            <person name="Stahl B.A."/>
            <person name="Tabin C."/>
            <person name="Volff J.N."/>
            <person name="Yoshizawa M."/>
            <person name="Warren W.C."/>
        </authorList>
    </citation>
    <scope>NUCLEOTIDE SEQUENCE [LARGE SCALE GENOMIC DNA]</scope>
    <source>
        <strain evidence="9">female</strain>
    </source>
</reference>
<evidence type="ECO:0000256" key="5">
    <source>
        <dbReference type="SAM" id="Coils"/>
    </source>
</evidence>
<dbReference type="GO" id="GO:0005615">
    <property type="term" value="C:extracellular space"/>
    <property type="evidence" value="ECO:0007669"/>
    <property type="project" value="TreeGrafter"/>
</dbReference>
<feature type="region of interest" description="Disordered" evidence="6">
    <location>
        <begin position="1"/>
        <end position="27"/>
    </location>
</feature>
<dbReference type="GeneTree" id="ENSGT00940000160485"/>
<dbReference type="GO" id="GO:0045109">
    <property type="term" value="P:intermediate filament organization"/>
    <property type="evidence" value="ECO:0007669"/>
    <property type="project" value="TreeGrafter"/>
</dbReference>
<dbReference type="GO" id="GO:0031424">
    <property type="term" value="P:keratinization"/>
    <property type="evidence" value="ECO:0007669"/>
    <property type="project" value="TreeGrafter"/>
</dbReference>
<proteinExistence type="inferred from homology"/>
<dbReference type="FunFam" id="1.20.5.500:FF:000001">
    <property type="entry name" value="Type II keratin 23"/>
    <property type="match status" value="1"/>
</dbReference>
<dbReference type="AlphaFoldDB" id="A0A3B1IFF4"/>
<dbReference type="InterPro" id="IPR003054">
    <property type="entry name" value="Keratin_II"/>
</dbReference>
<evidence type="ECO:0000259" key="7">
    <source>
        <dbReference type="PROSITE" id="PS51842"/>
    </source>
</evidence>
<accession>A0A3B1IFF4</accession>
<evidence type="ECO:0000256" key="1">
    <source>
        <dbReference type="ARBA" id="ARBA00022754"/>
    </source>
</evidence>